<name>A0A930L1E8_9MICC</name>
<dbReference type="Proteomes" id="UP000770330">
    <property type="component" value="Unassembled WGS sequence"/>
</dbReference>
<accession>A0A930L1E8</accession>
<proteinExistence type="predicted"/>
<comment type="caution">
    <text evidence="2">The sequence shown here is derived from an EMBL/GenBank/DDBJ whole genome shotgun (WGS) entry which is preliminary data.</text>
</comment>
<dbReference type="AlphaFoldDB" id="A0A930L1E8"/>
<organism evidence="2 3">
    <name type="scientific">Rothia mucilaginosa</name>
    <dbReference type="NCBI Taxonomy" id="43675"/>
    <lineage>
        <taxon>Bacteria</taxon>
        <taxon>Bacillati</taxon>
        <taxon>Actinomycetota</taxon>
        <taxon>Actinomycetes</taxon>
        <taxon>Micrococcales</taxon>
        <taxon>Micrococcaceae</taxon>
        <taxon>Rothia</taxon>
    </lineage>
</organism>
<evidence type="ECO:0000256" key="1">
    <source>
        <dbReference type="SAM" id="MobiDB-lite"/>
    </source>
</evidence>
<gene>
    <name evidence="2" type="ORF">HXO61_07835</name>
</gene>
<dbReference type="EMBL" id="JABZXO010000022">
    <property type="protein sequence ID" value="MBF1657822.1"/>
    <property type="molecule type" value="Genomic_DNA"/>
</dbReference>
<feature type="region of interest" description="Disordered" evidence="1">
    <location>
        <begin position="1"/>
        <end position="28"/>
    </location>
</feature>
<dbReference type="RefSeq" id="WP_303945283.1">
    <property type="nucleotide sequence ID" value="NZ_JABZXO010000022.1"/>
</dbReference>
<evidence type="ECO:0000313" key="3">
    <source>
        <dbReference type="Proteomes" id="UP000770330"/>
    </source>
</evidence>
<evidence type="ECO:0000313" key="2">
    <source>
        <dbReference type="EMBL" id="MBF1657822.1"/>
    </source>
</evidence>
<reference evidence="2" key="1">
    <citation type="submission" date="2020-04" db="EMBL/GenBank/DDBJ databases">
        <title>Deep metagenomics examines the oral microbiome during advanced dental caries in children, revealing novel taxa and co-occurrences with host molecules.</title>
        <authorList>
            <person name="Baker J.L."/>
            <person name="Morton J.T."/>
            <person name="Dinis M."/>
            <person name="Alvarez R."/>
            <person name="Tran N.C."/>
            <person name="Knight R."/>
            <person name="Edlund A."/>
        </authorList>
    </citation>
    <scope>NUCLEOTIDE SEQUENCE</scope>
    <source>
        <strain evidence="2">JCVI_39_bin.18</strain>
    </source>
</reference>
<protein>
    <submittedName>
        <fullName evidence="2">Uncharacterized protein</fullName>
    </submittedName>
</protein>
<sequence length="189" mass="21094">MVPMPTPLIMSHNKPLPKPSKPLKAPKKTSEEGIAATLNYPVGAGEAAKRSFRTEVEKTLERLLADKNANITYTATYNPTRHTYTIAIRHKSRKNLPVTVNAGHYMQAITFTTNPYIGRDAPYQLAAFAGVLEKMSLTRRASVDGVTTPMMRSVNPEEDLNNTPFLFELSLPQVSGNKRRAGKLKRRMR</sequence>